<name>A0A0L0NPM2_CANAR</name>
<sequence length="63" mass="7258">MQNTRALIEFVQVSSAADHVFNVGNYSSSYSAFVLYIRFFRCQSQFLYYLREVGLKFAAKGFA</sequence>
<organism evidence="1 2">
    <name type="scientific">Candidozyma auris</name>
    <name type="common">Yeast</name>
    <name type="synonym">Candida auris</name>
    <dbReference type="NCBI Taxonomy" id="498019"/>
    <lineage>
        <taxon>Eukaryota</taxon>
        <taxon>Fungi</taxon>
        <taxon>Dikarya</taxon>
        <taxon>Ascomycota</taxon>
        <taxon>Saccharomycotina</taxon>
        <taxon>Pichiomycetes</taxon>
        <taxon>Metschnikowiaceae</taxon>
        <taxon>Candidozyma</taxon>
    </lineage>
</organism>
<dbReference type="EMBL" id="LGST01000062">
    <property type="protein sequence ID" value="KND96003.1"/>
    <property type="molecule type" value="Genomic_DNA"/>
</dbReference>
<dbReference type="VEuPathDB" id="FungiDB:QG37_07715"/>
<dbReference type="AlphaFoldDB" id="A0A0L0NPM2"/>
<comment type="caution">
    <text evidence="1">The sequence shown here is derived from an EMBL/GenBank/DDBJ whole genome shotgun (WGS) entry which is preliminary data.</text>
</comment>
<gene>
    <name evidence="1" type="ORF">QG37_07715</name>
</gene>
<protein>
    <submittedName>
        <fullName evidence="1">Uncharacterized protein</fullName>
    </submittedName>
</protein>
<proteinExistence type="predicted"/>
<accession>A0A0L0NPM2</accession>
<reference evidence="2" key="1">
    <citation type="journal article" date="2015" name="BMC Genomics">
        <title>Draft genome of a commonly misdiagnosed multidrug resistant pathogen Candida auris.</title>
        <authorList>
            <person name="Chatterjee S."/>
            <person name="Alampalli S.V."/>
            <person name="Nageshan R.K."/>
            <person name="Chettiar S.T."/>
            <person name="Joshi S."/>
            <person name="Tatu U.S."/>
        </authorList>
    </citation>
    <scope>NUCLEOTIDE SEQUENCE [LARGE SCALE GENOMIC DNA]</scope>
    <source>
        <strain evidence="2">6684</strain>
    </source>
</reference>
<dbReference type="Proteomes" id="UP000037122">
    <property type="component" value="Unassembled WGS sequence"/>
</dbReference>
<evidence type="ECO:0000313" key="2">
    <source>
        <dbReference type="Proteomes" id="UP000037122"/>
    </source>
</evidence>
<evidence type="ECO:0000313" key="1">
    <source>
        <dbReference type="EMBL" id="KND96003.1"/>
    </source>
</evidence>